<evidence type="ECO:0000256" key="6">
    <source>
        <dbReference type="RuleBase" id="RU362125"/>
    </source>
</evidence>
<dbReference type="PATRIC" id="fig|1122219.3.peg.1076"/>
<comment type="similarity">
    <text evidence="2 6">Belongs to the acyl-CoA dehydrogenase family.</text>
</comment>
<evidence type="ECO:0000313" key="11">
    <source>
        <dbReference type="Proteomes" id="UP000036503"/>
    </source>
</evidence>
<keyword evidence="3 6" id="KW-0285">Flavoprotein</keyword>
<dbReference type="FunFam" id="1.20.140.10:FF:000004">
    <property type="entry name" value="Acyl-CoA dehydrogenase FadE25"/>
    <property type="match status" value="1"/>
</dbReference>
<dbReference type="Pfam" id="PF02770">
    <property type="entry name" value="Acyl-CoA_dh_M"/>
    <property type="match status" value="1"/>
</dbReference>
<gene>
    <name evidence="10" type="ORF">AB840_01385</name>
</gene>
<dbReference type="FunFam" id="1.10.540.10:FF:000002">
    <property type="entry name" value="Acyl-CoA dehydrogenase FadE19"/>
    <property type="match status" value="1"/>
</dbReference>
<feature type="domain" description="Acyl-CoA oxidase/dehydrogenase middle" evidence="8">
    <location>
        <begin position="123"/>
        <end position="218"/>
    </location>
</feature>
<evidence type="ECO:0000259" key="9">
    <source>
        <dbReference type="Pfam" id="PF02771"/>
    </source>
</evidence>
<dbReference type="Pfam" id="PF02771">
    <property type="entry name" value="Acyl-CoA_dh_N"/>
    <property type="match status" value="1"/>
</dbReference>
<dbReference type="InterPro" id="IPR006091">
    <property type="entry name" value="Acyl-CoA_Oxase/DH_mid-dom"/>
</dbReference>
<organism evidence="10 11">
    <name type="scientific">Megasphaera cerevisiae DSM 20462</name>
    <dbReference type="NCBI Taxonomy" id="1122219"/>
    <lineage>
        <taxon>Bacteria</taxon>
        <taxon>Bacillati</taxon>
        <taxon>Bacillota</taxon>
        <taxon>Negativicutes</taxon>
        <taxon>Veillonellales</taxon>
        <taxon>Veillonellaceae</taxon>
        <taxon>Megasphaera</taxon>
    </lineage>
</organism>
<dbReference type="InterPro" id="IPR036250">
    <property type="entry name" value="AcylCo_DH-like_C"/>
</dbReference>
<keyword evidence="4 6" id="KW-0274">FAD</keyword>
<dbReference type="OrthoDB" id="9802447at2"/>
<dbReference type="GO" id="GO:0003995">
    <property type="term" value="F:acyl-CoA dehydrogenase activity"/>
    <property type="evidence" value="ECO:0007669"/>
    <property type="project" value="InterPro"/>
</dbReference>
<dbReference type="SUPFAM" id="SSF56645">
    <property type="entry name" value="Acyl-CoA dehydrogenase NM domain-like"/>
    <property type="match status" value="1"/>
</dbReference>
<proteinExistence type="inferred from homology"/>
<feature type="domain" description="Acyl-CoA dehydrogenase/oxidase C-terminal" evidence="7">
    <location>
        <begin position="230"/>
        <end position="376"/>
    </location>
</feature>
<dbReference type="Gene3D" id="1.10.540.10">
    <property type="entry name" value="Acyl-CoA dehydrogenase/oxidase, N-terminal domain"/>
    <property type="match status" value="1"/>
</dbReference>
<dbReference type="InterPro" id="IPR013786">
    <property type="entry name" value="AcylCoA_DH/ox_N"/>
</dbReference>
<evidence type="ECO:0000256" key="3">
    <source>
        <dbReference type="ARBA" id="ARBA00022630"/>
    </source>
</evidence>
<feature type="domain" description="Acyl-CoA dehydrogenase/oxidase N-terminal" evidence="9">
    <location>
        <begin position="6"/>
        <end position="119"/>
    </location>
</feature>
<dbReference type="Pfam" id="PF00441">
    <property type="entry name" value="Acyl-CoA_dh_1"/>
    <property type="match status" value="1"/>
</dbReference>
<dbReference type="PROSITE" id="PS00073">
    <property type="entry name" value="ACYL_COA_DH_2"/>
    <property type="match status" value="1"/>
</dbReference>
<dbReference type="RefSeq" id="WP_048513041.1">
    <property type="nucleotide sequence ID" value="NZ_FUXD01000010.1"/>
</dbReference>
<dbReference type="SUPFAM" id="SSF47203">
    <property type="entry name" value="Acyl-CoA dehydrogenase C-terminal domain-like"/>
    <property type="match status" value="1"/>
</dbReference>
<dbReference type="STRING" id="39029.BSR42_01305"/>
<dbReference type="InterPro" id="IPR037069">
    <property type="entry name" value="AcylCoA_DH/ox_N_sf"/>
</dbReference>
<dbReference type="PIRSF" id="PIRSF016578">
    <property type="entry name" value="HsaA"/>
    <property type="match status" value="1"/>
</dbReference>
<dbReference type="InterPro" id="IPR006089">
    <property type="entry name" value="Acyl-CoA_DH_CS"/>
</dbReference>
<evidence type="ECO:0000256" key="4">
    <source>
        <dbReference type="ARBA" id="ARBA00022827"/>
    </source>
</evidence>
<dbReference type="EMBL" id="LEKT01000003">
    <property type="protein sequence ID" value="KMO87589.1"/>
    <property type="molecule type" value="Genomic_DNA"/>
</dbReference>
<evidence type="ECO:0000259" key="7">
    <source>
        <dbReference type="Pfam" id="PF00441"/>
    </source>
</evidence>
<evidence type="ECO:0000259" key="8">
    <source>
        <dbReference type="Pfam" id="PF02770"/>
    </source>
</evidence>
<dbReference type="GO" id="GO:0050660">
    <property type="term" value="F:flavin adenine dinucleotide binding"/>
    <property type="evidence" value="ECO:0007669"/>
    <property type="project" value="InterPro"/>
</dbReference>
<comment type="cofactor">
    <cofactor evidence="1 6">
        <name>FAD</name>
        <dbReference type="ChEBI" id="CHEBI:57692"/>
    </cofactor>
</comment>
<comment type="caution">
    <text evidence="10">The sequence shown here is derived from an EMBL/GenBank/DDBJ whole genome shotgun (WGS) entry which is preliminary data.</text>
</comment>
<evidence type="ECO:0000256" key="1">
    <source>
        <dbReference type="ARBA" id="ARBA00001974"/>
    </source>
</evidence>
<dbReference type="InterPro" id="IPR046373">
    <property type="entry name" value="Acyl-CoA_Oxase/DH_mid-dom_sf"/>
</dbReference>
<dbReference type="AlphaFoldDB" id="A0A0J6WY83"/>
<dbReference type="PANTHER" id="PTHR43884:SF12">
    <property type="entry name" value="ISOVALERYL-COA DEHYDROGENASE, MITOCHONDRIAL-RELATED"/>
    <property type="match status" value="1"/>
</dbReference>
<reference evidence="10 11" key="1">
    <citation type="submission" date="2015-06" db="EMBL/GenBank/DDBJ databases">
        <title>Draft genome sequence of beer spoilage bacterium Megasphaera cerevisiae type strain 20462.</title>
        <authorList>
            <person name="Kutumbaka K."/>
            <person name="Pasmowitz J."/>
            <person name="Mategko J."/>
            <person name="Reyes D."/>
            <person name="Friedrich A."/>
            <person name="Han S."/>
            <person name="Martens-Habbena W."/>
            <person name="Neal-McKinney J."/>
            <person name="Janagama H.K."/>
            <person name="Nadala C."/>
            <person name="Samadpour M."/>
        </authorList>
    </citation>
    <scope>NUCLEOTIDE SEQUENCE [LARGE SCALE GENOMIC DNA]</scope>
    <source>
        <strain evidence="10 11">DSM 20462</strain>
    </source>
</reference>
<dbReference type="PROSITE" id="PS00072">
    <property type="entry name" value="ACYL_COA_DH_1"/>
    <property type="match status" value="1"/>
</dbReference>
<dbReference type="Gene3D" id="2.40.110.10">
    <property type="entry name" value="Butyryl-CoA Dehydrogenase, subunit A, domain 2"/>
    <property type="match status" value="1"/>
</dbReference>
<dbReference type="InterPro" id="IPR009075">
    <property type="entry name" value="AcylCo_DH/oxidase_C"/>
</dbReference>
<name>A0A0J6WY83_9FIRM</name>
<evidence type="ECO:0000313" key="10">
    <source>
        <dbReference type="EMBL" id="KMO87589.1"/>
    </source>
</evidence>
<dbReference type="Gene3D" id="1.20.140.10">
    <property type="entry name" value="Butyryl-CoA Dehydrogenase, subunit A, domain 3"/>
    <property type="match status" value="1"/>
</dbReference>
<evidence type="ECO:0000256" key="2">
    <source>
        <dbReference type="ARBA" id="ARBA00009347"/>
    </source>
</evidence>
<keyword evidence="5 6" id="KW-0560">Oxidoreductase</keyword>
<dbReference type="InParanoid" id="A0A0J6WY83"/>
<accession>A0A0J6WY83</accession>
<dbReference type="PANTHER" id="PTHR43884">
    <property type="entry name" value="ACYL-COA DEHYDROGENASE"/>
    <property type="match status" value="1"/>
</dbReference>
<protein>
    <submittedName>
        <fullName evidence="10">Acyl-CoA dehydrogenase</fullName>
    </submittedName>
</protein>
<dbReference type="InterPro" id="IPR009100">
    <property type="entry name" value="AcylCoA_DH/oxidase_NM_dom_sf"/>
</dbReference>
<dbReference type="Proteomes" id="UP000036503">
    <property type="component" value="Unassembled WGS sequence"/>
</dbReference>
<sequence length="383" mass="41709">MNFELTEQQQQIVDQVREFTAKRLAPGVVERDETSEFPLEAFKEFGHMGMYGLCYPQEFGGTGLGYLPYILAVEEVSKVDASFGIGFSVNTSLYGGSIMYSKATDEQKKRFLSPIASGQAIGSFGLTEHSAGSDAAGQKTIAVKDGNDYILNGTKIFNTNGPIADYTVIYALTDPAIGTKSMCAFVVKKGTEGFHVGKLENKMGIRAAQVSEMVLSNVRVSADHMIAKPGEGFKLAMQTLDGGRIGVGAQALGIAEGAFQIAVDYLQEREQFGKPLYKQQYLAFKMAELYADIEKAKLVLYKAACLKEAGKSFTTAAAIAKLTCTDVAMNVTTECVQMLGGNGYMKEYHVERMMRDAKITQIYEGTNEIQKLIISGGLFRSKK</sequence>
<evidence type="ECO:0000256" key="5">
    <source>
        <dbReference type="ARBA" id="ARBA00023002"/>
    </source>
</evidence>
<keyword evidence="11" id="KW-1185">Reference proteome</keyword>